<dbReference type="RefSeq" id="XP_037197068.1">
    <property type="nucleotide sequence ID" value="XM_037330735.1"/>
</dbReference>
<keyword evidence="2" id="KW-1185">Reference proteome</keyword>
<dbReference type="EMBL" id="JABFCT010000002">
    <property type="protein sequence ID" value="KAF5878123.1"/>
    <property type="molecule type" value="Genomic_DNA"/>
</dbReference>
<dbReference type="Proteomes" id="UP000531561">
    <property type="component" value="Unassembled WGS sequence"/>
</dbReference>
<proteinExistence type="predicted"/>
<dbReference type="AlphaFoldDB" id="A0A8H6B291"/>
<comment type="caution">
    <text evidence="1">The sequence shown here is derived from an EMBL/GenBank/DDBJ whole genome shotgun (WGS) entry which is preliminary data.</text>
</comment>
<evidence type="ECO:0000313" key="2">
    <source>
        <dbReference type="Proteomes" id="UP000531561"/>
    </source>
</evidence>
<dbReference type="GeneID" id="59254427"/>
<evidence type="ECO:0000313" key="1">
    <source>
        <dbReference type="EMBL" id="KAF5878123.1"/>
    </source>
</evidence>
<sequence>MSTPQTLTFSSGLRMLSLSHYKVNSTPPSTAVLNSWNDVFRGIVGKPGWIYDDESVTIGEGGGVVMILGGHLRKERVRHQVSREEKTSTDGTNRTKGDWSLEIEIEKIAILRDRIDESDEE</sequence>
<name>A0A8H6B291_9HELO</name>
<organism evidence="1 2">
    <name type="scientific">Botrytis fragariae</name>
    <dbReference type="NCBI Taxonomy" id="1964551"/>
    <lineage>
        <taxon>Eukaryota</taxon>
        <taxon>Fungi</taxon>
        <taxon>Dikarya</taxon>
        <taxon>Ascomycota</taxon>
        <taxon>Pezizomycotina</taxon>
        <taxon>Leotiomycetes</taxon>
        <taxon>Helotiales</taxon>
        <taxon>Sclerotiniaceae</taxon>
        <taxon>Botrytis</taxon>
    </lineage>
</organism>
<dbReference type="OrthoDB" id="3478278at2759"/>
<accession>A0A8H6B291</accession>
<gene>
    <name evidence="1" type="ORF">Bfra_000291</name>
</gene>
<reference evidence="1 2" key="1">
    <citation type="journal article" date="2020" name="Phytopathology">
        <title>A high-quality genome resource of Botrytis fragariae, a new and rapidly spreading fungal pathogen causing strawberry gray mold in the U.S.A.</title>
        <authorList>
            <person name="Wu Y."/>
            <person name="Saski C.A."/>
            <person name="Schnabel G."/>
            <person name="Xiao S."/>
            <person name="Hu M."/>
        </authorList>
    </citation>
    <scope>NUCLEOTIDE SEQUENCE [LARGE SCALE GENOMIC DNA]</scope>
    <source>
        <strain evidence="1 2">BVB16</strain>
    </source>
</reference>
<protein>
    <submittedName>
        <fullName evidence="1">Uncharacterized protein</fullName>
    </submittedName>
</protein>